<accession>A0A0B8NA20</accession>
<dbReference type="InterPro" id="IPR055568">
    <property type="entry name" value="DUF7144"/>
</dbReference>
<dbReference type="EMBL" id="CP017839">
    <property type="protein sequence ID" value="APA98075.1"/>
    <property type="molecule type" value="Genomic_DNA"/>
</dbReference>
<reference evidence="3 6" key="3">
    <citation type="submission" date="2016-10" db="EMBL/GenBank/DDBJ databases">
        <title>Genome sequence of Nocardia seriolae strain EM150506, isolated from Anguila japonica.</title>
        <authorList>
            <person name="Han H.-J."/>
        </authorList>
    </citation>
    <scope>NUCLEOTIDE SEQUENCE [LARGE SCALE GENOMIC DNA]</scope>
    <source>
        <strain evidence="3 6">EM150506</strain>
    </source>
</reference>
<dbReference type="Proteomes" id="UP000037179">
    <property type="component" value="Unassembled WGS sequence"/>
</dbReference>
<dbReference type="OrthoDB" id="4482242at2"/>
<evidence type="ECO:0000313" key="5">
    <source>
        <dbReference type="Proteomes" id="UP000037179"/>
    </source>
</evidence>
<dbReference type="Pfam" id="PF23636">
    <property type="entry name" value="DUF7144"/>
    <property type="match status" value="1"/>
</dbReference>
<keyword evidence="1" id="KW-0812">Transmembrane</keyword>
<dbReference type="KEGG" id="nsr:NS506_04027"/>
<proteinExistence type="predicted"/>
<dbReference type="EMBL" id="BBYQ01000093">
    <property type="protein sequence ID" value="GAP30767.1"/>
    <property type="molecule type" value="Genomic_DNA"/>
</dbReference>
<name>A0A0B8NA20_9NOCA</name>
<reference evidence="4 5" key="2">
    <citation type="journal article" date="2016" name="Genome Announc.">
        <title>Draft Genome Sequence of Erythromycin- and Oxytetracycline-Sensitive Nocardia seriolae Strain U-1 (NBRC 110359).</title>
        <authorList>
            <person name="Imajoh M."/>
            <person name="Sukeda M."/>
            <person name="Shimizu M."/>
            <person name="Yamane J."/>
            <person name="Ohnishi K."/>
            <person name="Oshima S."/>
        </authorList>
    </citation>
    <scope>NUCLEOTIDE SEQUENCE [LARGE SCALE GENOMIC DNA]</scope>
    <source>
        <strain evidence="4 5">U-1</strain>
    </source>
</reference>
<dbReference type="Proteomes" id="UP000180166">
    <property type="component" value="Chromosome"/>
</dbReference>
<feature type="transmembrane region" description="Helical" evidence="1">
    <location>
        <begin position="63"/>
        <end position="82"/>
    </location>
</feature>
<feature type="transmembrane region" description="Helical" evidence="1">
    <location>
        <begin position="20"/>
        <end position="43"/>
    </location>
</feature>
<dbReference type="GeneID" id="93375486"/>
<feature type="domain" description="DUF7144" evidence="2">
    <location>
        <begin position="20"/>
        <end position="131"/>
    </location>
</feature>
<dbReference type="RefSeq" id="WP_033089406.1">
    <property type="nucleotide sequence ID" value="NZ_AP017900.1"/>
</dbReference>
<dbReference type="AlphaFoldDB" id="A0A0B8NA20"/>
<evidence type="ECO:0000256" key="1">
    <source>
        <dbReference type="SAM" id="Phobius"/>
    </source>
</evidence>
<keyword evidence="1" id="KW-1133">Transmembrane helix</keyword>
<evidence type="ECO:0000313" key="6">
    <source>
        <dbReference type="Proteomes" id="UP000180166"/>
    </source>
</evidence>
<organism evidence="4 5">
    <name type="scientific">Nocardia seriolae</name>
    <dbReference type="NCBI Taxonomy" id="37332"/>
    <lineage>
        <taxon>Bacteria</taxon>
        <taxon>Bacillati</taxon>
        <taxon>Actinomycetota</taxon>
        <taxon>Actinomycetes</taxon>
        <taxon>Mycobacteriales</taxon>
        <taxon>Nocardiaceae</taxon>
        <taxon>Nocardia</taxon>
    </lineage>
</organism>
<gene>
    <name evidence="3" type="ORF">NS506_04027</name>
    <name evidence="4" type="ORF">NSK11_contig00093-0033</name>
</gene>
<keyword evidence="5" id="KW-1185">Reference proteome</keyword>
<sequence length="135" mass="14456">MTHTLNDAPPERRRATGGALAAAILMVTVGVLDILQGISAVAADQLYVVGVAYIYKYDTTGWGWVHIGIGAVLILCGIGLMSGTQWGRIAAMVLASLSIIANFMWLPYYPAWAILVILLDVVVIWAVASWQPESA</sequence>
<evidence type="ECO:0000313" key="3">
    <source>
        <dbReference type="EMBL" id="APA98075.1"/>
    </source>
</evidence>
<evidence type="ECO:0000313" key="4">
    <source>
        <dbReference type="EMBL" id="GAP30767.1"/>
    </source>
</evidence>
<reference evidence="5" key="1">
    <citation type="submission" date="2015-07" db="EMBL/GenBank/DDBJ databases">
        <title>Nocardia seriolae U-1 whole genome shotgun sequence.</title>
        <authorList>
            <person name="Imajoh M."/>
            <person name="Fukumoto Y."/>
            <person name="Sukeda M."/>
            <person name="Yamane J."/>
            <person name="Yamasaki K."/>
            <person name="Shimizu M."/>
            <person name="Ohnishi K."/>
            <person name="Oshima S."/>
        </authorList>
    </citation>
    <scope>NUCLEOTIDE SEQUENCE [LARGE SCALE GENOMIC DNA]</scope>
    <source>
        <strain evidence="5">U-1</strain>
    </source>
</reference>
<keyword evidence="1" id="KW-0472">Membrane</keyword>
<feature type="transmembrane region" description="Helical" evidence="1">
    <location>
        <begin position="112"/>
        <end position="130"/>
    </location>
</feature>
<protein>
    <recommendedName>
        <fullName evidence="2">DUF7144 domain-containing protein</fullName>
    </recommendedName>
</protein>
<evidence type="ECO:0000259" key="2">
    <source>
        <dbReference type="Pfam" id="PF23636"/>
    </source>
</evidence>